<feature type="compositionally biased region" description="Acidic residues" evidence="1">
    <location>
        <begin position="663"/>
        <end position="676"/>
    </location>
</feature>
<gene>
    <name evidence="3" type="ORF">P171DRAFT_430493</name>
</gene>
<feature type="transmembrane region" description="Helical" evidence="2">
    <location>
        <begin position="113"/>
        <end position="137"/>
    </location>
</feature>
<comment type="caution">
    <text evidence="3">The sequence shown here is derived from an EMBL/GenBank/DDBJ whole genome shotgun (WGS) entry which is preliminary data.</text>
</comment>
<dbReference type="AlphaFoldDB" id="A0A9P4PLU3"/>
<evidence type="ECO:0000256" key="1">
    <source>
        <dbReference type="SAM" id="MobiDB-lite"/>
    </source>
</evidence>
<reference evidence="3" key="1">
    <citation type="journal article" date="2020" name="Stud. Mycol.">
        <title>101 Dothideomycetes genomes: a test case for predicting lifestyles and emergence of pathogens.</title>
        <authorList>
            <person name="Haridas S."/>
            <person name="Albert R."/>
            <person name="Binder M."/>
            <person name="Bloem J."/>
            <person name="Labutti K."/>
            <person name="Salamov A."/>
            <person name="Andreopoulos B."/>
            <person name="Baker S."/>
            <person name="Barry K."/>
            <person name="Bills G."/>
            <person name="Bluhm B."/>
            <person name="Cannon C."/>
            <person name="Castanera R."/>
            <person name="Culley D."/>
            <person name="Daum C."/>
            <person name="Ezra D."/>
            <person name="Gonzalez J."/>
            <person name="Henrissat B."/>
            <person name="Kuo A."/>
            <person name="Liang C."/>
            <person name="Lipzen A."/>
            <person name="Lutzoni F."/>
            <person name="Magnuson J."/>
            <person name="Mondo S."/>
            <person name="Nolan M."/>
            <person name="Ohm R."/>
            <person name="Pangilinan J."/>
            <person name="Park H.-J."/>
            <person name="Ramirez L."/>
            <person name="Alfaro M."/>
            <person name="Sun H."/>
            <person name="Tritt A."/>
            <person name="Yoshinaga Y."/>
            <person name="Zwiers L.-H."/>
            <person name="Turgeon B."/>
            <person name="Goodwin S."/>
            <person name="Spatafora J."/>
            <person name="Crous P."/>
            <person name="Grigoriev I."/>
        </authorList>
    </citation>
    <scope>NUCLEOTIDE SEQUENCE</scope>
    <source>
        <strain evidence="3">CBS 690.94</strain>
    </source>
</reference>
<keyword evidence="2" id="KW-1133">Transmembrane helix</keyword>
<organism evidence="3 4">
    <name type="scientific">Karstenula rhodostoma CBS 690.94</name>
    <dbReference type="NCBI Taxonomy" id="1392251"/>
    <lineage>
        <taxon>Eukaryota</taxon>
        <taxon>Fungi</taxon>
        <taxon>Dikarya</taxon>
        <taxon>Ascomycota</taxon>
        <taxon>Pezizomycotina</taxon>
        <taxon>Dothideomycetes</taxon>
        <taxon>Pleosporomycetidae</taxon>
        <taxon>Pleosporales</taxon>
        <taxon>Massarineae</taxon>
        <taxon>Didymosphaeriaceae</taxon>
        <taxon>Karstenula</taxon>
    </lineage>
</organism>
<feature type="region of interest" description="Disordered" evidence="1">
    <location>
        <begin position="635"/>
        <end position="712"/>
    </location>
</feature>
<evidence type="ECO:0000313" key="4">
    <source>
        <dbReference type="Proteomes" id="UP000799764"/>
    </source>
</evidence>
<dbReference type="Proteomes" id="UP000799764">
    <property type="component" value="Unassembled WGS sequence"/>
</dbReference>
<keyword evidence="2" id="KW-0812">Transmembrane</keyword>
<evidence type="ECO:0000313" key="3">
    <source>
        <dbReference type="EMBL" id="KAF2446322.1"/>
    </source>
</evidence>
<dbReference type="EMBL" id="MU001498">
    <property type="protein sequence ID" value="KAF2446322.1"/>
    <property type="molecule type" value="Genomic_DNA"/>
</dbReference>
<evidence type="ECO:0000256" key="2">
    <source>
        <dbReference type="SAM" id="Phobius"/>
    </source>
</evidence>
<feature type="compositionally biased region" description="Basic and acidic residues" evidence="1">
    <location>
        <begin position="700"/>
        <end position="712"/>
    </location>
</feature>
<dbReference type="OrthoDB" id="3540210at2759"/>
<feature type="transmembrane region" description="Helical" evidence="2">
    <location>
        <begin position="549"/>
        <end position="576"/>
    </location>
</feature>
<accession>A0A9P4PLU3</accession>
<keyword evidence="2" id="KW-0472">Membrane</keyword>
<sequence>MAELDDRFVKRGYWIDWSKGSIMGQTYTVDAQTGTLIVAVLTILASVATAQLWSLLIFVLHQARAHRMASEGLFWQQQALLRTMPTPTAFLADSFKLSWAWRSKIKHSLLRSLPVLAFAFFFTIGSIAGGISTSYAVDNSNIEVLVDSPFCGRINNTKVFSGNQQGVSVLATHGDSIQSYATNCYQNSSSLPAVCRNTFHLPNIPFSAEPAACPWNDTMCSGESSPAVVMDSGLLDIRTHFGLNIAEKDTVKLRRRTTCNVLPREGHVFKRPADYLNRGNPAERWTLEYGSWKGVPDYQRPEVTFNVPSVLVEHQMSYYTTAMMSYIHGDQVSSFINPLPEMNRTDADVALISVWANAVVYEKPVDDRLFAAHRVEMRQQSSGKNKTIYWSDYYAGVVGCAQQLQLCYPRADKEDFCTPLGPSPAPNTPTTAYPDATPLQSSILTLLQSISRVIDTNRSPQLGNLRASKALMVGISPGLASDQWIREVTAWESFVWTGYQTLLSASVIGPSVFDTEGDTYRDEPASVGDKMFCQSLRMRKAGGFANVNVFALVFLTTVAAIVTFLNIFILRVCIFLSRFRKALAPRIERWVQDGVFQLQRRAFDAQGEGRWVDLEKEIPVTREREMLGELRDGSHAVKEKKSVGSLETEESGGHGVKGKDAREDEDEDEDEMQEEVDWSRFRVSVGRVDTSATLVDGDPGEAKVKKDGERRL</sequence>
<proteinExistence type="predicted"/>
<feature type="transmembrane region" description="Helical" evidence="2">
    <location>
        <begin position="36"/>
        <end position="60"/>
    </location>
</feature>
<keyword evidence="4" id="KW-1185">Reference proteome</keyword>
<name>A0A9P4PLU3_9PLEO</name>
<protein>
    <submittedName>
        <fullName evidence="3">Uncharacterized protein</fullName>
    </submittedName>
</protein>